<name>A0ABU5R7D6_9PSEU</name>
<comment type="caution">
    <text evidence="2">The sequence shown here is derived from an EMBL/GenBank/DDBJ whole genome shotgun (WGS) entry which is preliminary data.</text>
</comment>
<keyword evidence="1" id="KW-0472">Membrane</keyword>
<protein>
    <submittedName>
        <fullName evidence="2">Uncharacterized protein</fullName>
    </submittedName>
</protein>
<reference evidence="2 3" key="1">
    <citation type="submission" date="2023-12" db="EMBL/GenBank/DDBJ databases">
        <title>Amycolatopsis sp. V23-08.</title>
        <authorList>
            <person name="Somphong A."/>
        </authorList>
    </citation>
    <scope>NUCLEOTIDE SEQUENCE [LARGE SCALE GENOMIC DNA]</scope>
    <source>
        <strain evidence="2 3">V23-08</strain>
    </source>
</reference>
<evidence type="ECO:0000256" key="1">
    <source>
        <dbReference type="SAM" id="Phobius"/>
    </source>
</evidence>
<sequence length="189" mass="21376">MRMETVQAIVVGILSSVVASAVWILIVSRLTPKLTISPEIAEDPQSPVFRIKVINQSRRAAMDLRFDAHLVTPIGAKGGSIKRRTPLECGNAPLLLPRRIRSGTDYDNAYRLRIKSDIRQLLSDNPHSFIRLQIFARHEVTGMGKMFERRYYHPSSEIVTGSFVHGKELAVAPEERQTRRRSEAQRDSS</sequence>
<gene>
    <name evidence="2" type="ORF">VA596_21590</name>
</gene>
<proteinExistence type="predicted"/>
<dbReference type="RefSeq" id="WP_323329602.1">
    <property type="nucleotide sequence ID" value="NZ_JAYFSI010000004.1"/>
</dbReference>
<dbReference type="Proteomes" id="UP001304298">
    <property type="component" value="Unassembled WGS sequence"/>
</dbReference>
<keyword evidence="1" id="KW-1133">Transmembrane helix</keyword>
<keyword evidence="3" id="KW-1185">Reference proteome</keyword>
<accession>A0ABU5R7D6</accession>
<evidence type="ECO:0000313" key="3">
    <source>
        <dbReference type="Proteomes" id="UP001304298"/>
    </source>
</evidence>
<organism evidence="2 3">
    <name type="scientific">Amycolatopsis heterodermiae</name>
    <dbReference type="NCBI Taxonomy" id="3110235"/>
    <lineage>
        <taxon>Bacteria</taxon>
        <taxon>Bacillati</taxon>
        <taxon>Actinomycetota</taxon>
        <taxon>Actinomycetes</taxon>
        <taxon>Pseudonocardiales</taxon>
        <taxon>Pseudonocardiaceae</taxon>
        <taxon>Amycolatopsis</taxon>
    </lineage>
</organism>
<dbReference type="EMBL" id="JAYFSI010000004">
    <property type="protein sequence ID" value="MEA5362143.1"/>
    <property type="molecule type" value="Genomic_DNA"/>
</dbReference>
<keyword evidence="1" id="KW-0812">Transmembrane</keyword>
<feature type="transmembrane region" description="Helical" evidence="1">
    <location>
        <begin position="6"/>
        <end position="27"/>
    </location>
</feature>
<evidence type="ECO:0000313" key="2">
    <source>
        <dbReference type="EMBL" id="MEA5362143.1"/>
    </source>
</evidence>